<evidence type="ECO:0000313" key="2">
    <source>
        <dbReference type="EMBL" id="WAX59170.1"/>
    </source>
</evidence>
<accession>A0ABY7K2V6</accession>
<dbReference type="RefSeq" id="WP_269445711.1">
    <property type="nucleotide sequence ID" value="NZ_CP097463.1"/>
</dbReference>
<evidence type="ECO:0000313" key="3">
    <source>
        <dbReference type="Proteomes" id="UP001164693"/>
    </source>
</evidence>
<feature type="transmembrane region" description="Helical" evidence="1">
    <location>
        <begin position="40"/>
        <end position="61"/>
    </location>
</feature>
<dbReference type="EMBL" id="CP097463">
    <property type="protein sequence ID" value="WAX59170.1"/>
    <property type="molecule type" value="Genomic_DNA"/>
</dbReference>
<keyword evidence="1" id="KW-0472">Membrane</keyword>
<keyword evidence="1" id="KW-0812">Transmembrane</keyword>
<feature type="transmembrane region" description="Helical" evidence="1">
    <location>
        <begin position="114"/>
        <end position="134"/>
    </location>
</feature>
<keyword evidence="3" id="KW-1185">Reference proteome</keyword>
<gene>
    <name evidence="2" type="ORF">M6B22_10510</name>
</gene>
<keyword evidence="1" id="KW-1133">Transmembrane helix</keyword>
<evidence type="ECO:0000256" key="1">
    <source>
        <dbReference type="SAM" id="Phobius"/>
    </source>
</evidence>
<proteinExistence type="predicted"/>
<protein>
    <submittedName>
        <fullName evidence="2">Uncharacterized protein</fullName>
    </submittedName>
</protein>
<feature type="transmembrane region" description="Helical" evidence="1">
    <location>
        <begin position="73"/>
        <end position="93"/>
    </location>
</feature>
<reference evidence="2" key="1">
    <citation type="submission" date="2022-05" db="EMBL/GenBank/DDBJ databases">
        <title>Jatrophihabitans sp. SB3-54 whole genome sequence.</title>
        <authorList>
            <person name="Suh M.K."/>
            <person name="Eom M.K."/>
            <person name="Kim J.S."/>
            <person name="Kim H.S."/>
            <person name="Do H.E."/>
            <person name="Shin Y.K."/>
            <person name="Lee J.-S."/>
        </authorList>
    </citation>
    <scope>NUCLEOTIDE SEQUENCE</scope>
    <source>
        <strain evidence="2">SB3-54</strain>
    </source>
</reference>
<name>A0ABY7K2V6_9ACTN</name>
<dbReference type="Proteomes" id="UP001164693">
    <property type="component" value="Chromosome"/>
</dbReference>
<sequence>MIEKSAVPHTAHTASQDPVASEEPWVGSVRYRFGRAIGPWGAATRTAAAAGAFAWVLAVPHHHPLGHVPGTGVLWWNVLLGLVLVPAVATLAMRLRGRDATALQAGHGVQCLSVVAFVALAQVWPVAMLLALGASLTVQVARGEGGCEFLAIPNWLLHRRDRLFCLLFTPIDALEARKRHAQRR</sequence>
<organism evidence="2 3">
    <name type="scientific">Jatrophihabitans cynanchi</name>
    <dbReference type="NCBI Taxonomy" id="2944128"/>
    <lineage>
        <taxon>Bacteria</taxon>
        <taxon>Bacillati</taxon>
        <taxon>Actinomycetota</taxon>
        <taxon>Actinomycetes</taxon>
        <taxon>Jatrophihabitantales</taxon>
        <taxon>Jatrophihabitantaceae</taxon>
        <taxon>Jatrophihabitans</taxon>
    </lineage>
</organism>